<dbReference type="EMBL" id="GGMS01011717">
    <property type="protein sequence ID" value="MBY80920.1"/>
    <property type="molecule type" value="Transcribed_RNA"/>
</dbReference>
<dbReference type="AlphaFoldDB" id="A0A2S2QTR0"/>
<protein>
    <submittedName>
        <fullName evidence="3">NMDA receptor-regulated protein 2</fullName>
    </submittedName>
    <submittedName>
        <fullName evidence="5">Uncharacterized protein LOC112693992 isoform X1</fullName>
    </submittedName>
</protein>
<name>A0A2S2QTR0_9HEMI</name>
<evidence type="ECO:0000256" key="1">
    <source>
        <dbReference type="SAM" id="Coils"/>
    </source>
</evidence>
<feature type="coiled-coil region" evidence="1">
    <location>
        <begin position="579"/>
        <end position="606"/>
    </location>
</feature>
<dbReference type="GO" id="GO:0008023">
    <property type="term" value="C:transcription elongation factor complex"/>
    <property type="evidence" value="ECO:0007669"/>
    <property type="project" value="InterPro"/>
</dbReference>
<dbReference type="GO" id="GO:0045945">
    <property type="term" value="P:positive regulation of transcription by RNA polymerase III"/>
    <property type="evidence" value="ECO:0007669"/>
    <property type="project" value="TreeGrafter"/>
</dbReference>
<dbReference type="Pfam" id="PF10505">
    <property type="entry name" value="NARG2_C"/>
    <property type="match status" value="1"/>
</dbReference>
<dbReference type="GO" id="GO:0042795">
    <property type="term" value="P:snRNA transcription by RNA polymerase II"/>
    <property type="evidence" value="ECO:0007669"/>
    <property type="project" value="TreeGrafter"/>
</dbReference>
<keyword evidence="3" id="KW-0675">Receptor</keyword>
<accession>A0A2S2QTR0</accession>
<feature type="domain" description="Little elongation complex subunit 2 C-terminal" evidence="2">
    <location>
        <begin position="342"/>
        <end position="544"/>
    </location>
</feature>
<evidence type="ECO:0000259" key="2">
    <source>
        <dbReference type="Pfam" id="PF10505"/>
    </source>
</evidence>
<gene>
    <name evidence="3" type="primary">NARG2</name>
    <name evidence="5" type="synonym">LOC112693992</name>
    <name evidence="3" type="ORF">g.25305</name>
</gene>
<organism evidence="3">
    <name type="scientific">Sipha flava</name>
    <name type="common">yellow sugarcane aphid</name>
    <dbReference type="NCBI Taxonomy" id="143950"/>
    <lineage>
        <taxon>Eukaryota</taxon>
        <taxon>Metazoa</taxon>
        <taxon>Ecdysozoa</taxon>
        <taxon>Arthropoda</taxon>
        <taxon>Hexapoda</taxon>
        <taxon>Insecta</taxon>
        <taxon>Pterygota</taxon>
        <taxon>Neoptera</taxon>
        <taxon>Paraneoptera</taxon>
        <taxon>Hemiptera</taxon>
        <taxon>Sternorrhyncha</taxon>
        <taxon>Aphidomorpha</taxon>
        <taxon>Aphidoidea</taxon>
        <taxon>Aphididae</taxon>
        <taxon>Sipha</taxon>
    </lineage>
</organism>
<reference evidence="3" key="1">
    <citation type="submission" date="2018-04" db="EMBL/GenBank/DDBJ databases">
        <title>Transcriptome assembly of Sipha flava.</title>
        <authorList>
            <person name="Scully E.D."/>
            <person name="Geib S.M."/>
            <person name="Palmer N.A."/>
            <person name="Koch K."/>
            <person name="Bradshaw J."/>
            <person name="Heng-Moss T."/>
            <person name="Sarath G."/>
        </authorList>
    </citation>
    <scope>NUCLEOTIDE SEQUENCE</scope>
</reference>
<dbReference type="InterPro" id="IPR019535">
    <property type="entry name" value="ICE2_C"/>
</dbReference>
<proteinExistence type="predicted"/>
<dbReference type="PANTHER" id="PTHR14633">
    <property type="entry name" value="LITTLE ELONGATION COMPLEX SUBUNIT 2"/>
    <property type="match status" value="1"/>
</dbReference>
<dbReference type="RefSeq" id="XP_025425072.1">
    <property type="nucleotide sequence ID" value="XM_025569287.1"/>
</dbReference>
<dbReference type="GO" id="GO:0042796">
    <property type="term" value="P:snRNA transcription by RNA polymerase III"/>
    <property type="evidence" value="ECO:0007669"/>
    <property type="project" value="TreeGrafter"/>
</dbReference>
<sequence length="610" mass="72424">MSSFSNNLIQNPQTSHAIQQVQQNSASTNFNSTLINDSMKPLDDPKYLWQNSFYFQQIQEQSKMPVKQKSKKNEIFQFTNQFLYGTYMPPYYSVLNFPLMEKLVLHQKNPKAPLAKLLMMHKELIDQERELFDQWLSSIWEENLKNRRLTVIPHVEEYIKSAYNFSNCYIKSHYNGKYTSKMKIDYNREECEMEYKVEMVHCLRVKKSNMVCSIQLPKIDITDVESKISFKDHVYIPPQKSQFIKDELCHELMKEHSCEISMCLSSLKHIMSLEKPNSVWLIPVNINTDIDNLKTVHIGGALSTGHFSQQDKSLYYLRKELKRKFRELVLEDENGEEQNGSIYNYDKWNLNVNEINGILKKSFNILIRNKPHIRSFKKSNHEQPESVLMPKVEYQPEFGFEKLCEEQLIEYWLDTYFRNPKTKITLFSVQYNMDIMMVKKCLNIENCSENLERVKKMRLQRLYITLDKLSKLDTGEYVLLHNPKKPFQVEVYQLSTYGGFNLLNMYYVLQQTEVSDSLVWNPVDSQMICPIHEHFKVAPCMFRPNPVVLNVQTIHDQVTKFKTVLETQEKIEKERIAKRMKIKKEKNRAKQKLKRENDNLFQMKCKALNK</sequence>
<dbReference type="Proteomes" id="UP000694846">
    <property type="component" value="Unplaced"/>
</dbReference>
<keyword evidence="1" id="KW-0175">Coiled coil</keyword>
<dbReference type="PANTHER" id="PTHR14633:SF3">
    <property type="entry name" value="LITTLE ELONGATION COMPLEX SUBUNIT 2"/>
    <property type="match status" value="1"/>
</dbReference>
<evidence type="ECO:0000313" key="5">
    <source>
        <dbReference type="RefSeq" id="XP_025425072.1"/>
    </source>
</evidence>
<evidence type="ECO:0000313" key="4">
    <source>
        <dbReference type="Proteomes" id="UP000694846"/>
    </source>
</evidence>
<reference evidence="5" key="2">
    <citation type="submission" date="2025-04" db="UniProtKB">
        <authorList>
            <consortium name="RefSeq"/>
        </authorList>
    </citation>
    <scope>IDENTIFICATION</scope>
    <source>
        <tissue evidence="5">Whole body</tissue>
    </source>
</reference>
<evidence type="ECO:0000313" key="3">
    <source>
        <dbReference type="EMBL" id="MBY80920.1"/>
    </source>
</evidence>
<dbReference type="OrthoDB" id="6288737at2759"/>
<keyword evidence="4" id="KW-1185">Reference proteome</keyword>